<comment type="catalytic activity">
    <reaction evidence="1 10">
        <text>2-phosphoglycolate + H2O = glycolate + phosphate</text>
        <dbReference type="Rhea" id="RHEA:14369"/>
        <dbReference type="ChEBI" id="CHEBI:15377"/>
        <dbReference type="ChEBI" id="CHEBI:29805"/>
        <dbReference type="ChEBI" id="CHEBI:43474"/>
        <dbReference type="ChEBI" id="CHEBI:58033"/>
        <dbReference type="EC" id="3.1.3.18"/>
    </reaction>
</comment>
<comment type="pathway">
    <text evidence="3 10">Organic acid metabolism; glycolate biosynthesis; glycolate from 2-phosphoglycolate: step 1/1.</text>
</comment>
<dbReference type="GO" id="GO:0005829">
    <property type="term" value="C:cytosol"/>
    <property type="evidence" value="ECO:0007669"/>
    <property type="project" value="TreeGrafter"/>
</dbReference>
<dbReference type="GO" id="GO:0046872">
    <property type="term" value="F:metal ion binding"/>
    <property type="evidence" value="ECO:0007669"/>
    <property type="project" value="UniProtKB-KW"/>
</dbReference>
<dbReference type="InterPro" id="IPR023214">
    <property type="entry name" value="HAD_sf"/>
</dbReference>
<dbReference type="EC" id="3.1.3.18" evidence="5 10"/>
<accession>A0A6L9MC13</accession>
<dbReference type="InterPro" id="IPR041492">
    <property type="entry name" value="HAD_2"/>
</dbReference>
<dbReference type="InterPro" id="IPR023198">
    <property type="entry name" value="PGP-like_dom2"/>
</dbReference>
<dbReference type="Gene3D" id="3.40.50.1000">
    <property type="entry name" value="HAD superfamily/HAD-like"/>
    <property type="match status" value="1"/>
</dbReference>
<dbReference type="InterPro" id="IPR037512">
    <property type="entry name" value="PGPase_prok"/>
</dbReference>
<keyword evidence="9 10" id="KW-0119">Carbohydrate metabolism</keyword>
<dbReference type="GO" id="GO:0005975">
    <property type="term" value="P:carbohydrate metabolic process"/>
    <property type="evidence" value="ECO:0007669"/>
    <property type="project" value="InterPro"/>
</dbReference>
<evidence type="ECO:0000256" key="6">
    <source>
        <dbReference type="ARBA" id="ARBA00022723"/>
    </source>
</evidence>
<evidence type="ECO:0000256" key="2">
    <source>
        <dbReference type="ARBA" id="ARBA00001946"/>
    </source>
</evidence>
<name>A0A6L9MC13_9HYPH</name>
<dbReference type="Proteomes" id="UP000476332">
    <property type="component" value="Unassembled WGS sequence"/>
</dbReference>
<keyword evidence="8 10" id="KW-0460">Magnesium</keyword>
<evidence type="ECO:0000256" key="9">
    <source>
        <dbReference type="ARBA" id="ARBA00023277"/>
    </source>
</evidence>
<dbReference type="PRINTS" id="PR00413">
    <property type="entry name" value="HADHALOGNASE"/>
</dbReference>
<proteinExistence type="inferred from homology"/>
<evidence type="ECO:0000256" key="7">
    <source>
        <dbReference type="ARBA" id="ARBA00022801"/>
    </source>
</evidence>
<evidence type="ECO:0000256" key="8">
    <source>
        <dbReference type="ARBA" id="ARBA00022842"/>
    </source>
</evidence>
<feature type="binding site" evidence="10">
    <location>
        <position position="170"/>
    </location>
    <ligand>
        <name>Mg(2+)</name>
        <dbReference type="ChEBI" id="CHEBI:18420"/>
    </ligand>
</feature>
<sequence>MTDVAVFDLDGTLVDTAPDLTASLNYCLAAAGMDAVPLDLVRPHAGHGARVMLRQAYGWDGRPLGETEEDEQLSRFLEHYEANIAVQSRPFPGALDAMERLAAGGFTLAVCTNKHERLAVLLLSELGMAYRFAAICGADTFARRKPDPLHLTGTIDRSFGKPAGSIMIGDTITDIATARAAGVASVLVDFGYAPDPEARAGATVVIDDYARLDAAFARQIVARAALRR</sequence>
<protein>
    <recommendedName>
        <fullName evidence="5 10">Phosphoglycolate phosphatase</fullName>
        <shortName evidence="10">PGP</shortName>
        <shortName evidence="10">PGPase</shortName>
        <ecNumber evidence="5 10">3.1.3.18</ecNumber>
    </recommendedName>
</protein>
<comment type="caution">
    <text evidence="11">The sequence shown here is derived from an EMBL/GenBank/DDBJ whole genome shotgun (WGS) entry which is preliminary data.</text>
</comment>
<dbReference type="Gene3D" id="1.10.150.240">
    <property type="entry name" value="Putative phosphatase, domain 2"/>
    <property type="match status" value="1"/>
</dbReference>
<dbReference type="InterPro" id="IPR006439">
    <property type="entry name" value="HAD-SF_hydro_IA"/>
</dbReference>
<dbReference type="Pfam" id="PF13419">
    <property type="entry name" value="HAD_2"/>
    <property type="match status" value="1"/>
</dbReference>
<organism evidence="11 12">
    <name type="scientific">Aurantimonas aggregata</name>
    <dbReference type="NCBI Taxonomy" id="2047720"/>
    <lineage>
        <taxon>Bacteria</taxon>
        <taxon>Pseudomonadati</taxon>
        <taxon>Pseudomonadota</taxon>
        <taxon>Alphaproteobacteria</taxon>
        <taxon>Hyphomicrobiales</taxon>
        <taxon>Aurantimonadaceae</taxon>
        <taxon>Aurantimonas</taxon>
    </lineage>
</organism>
<evidence type="ECO:0000256" key="10">
    <source>
        <dbReference type="HAMAP-Rule" id="MF_00495"/>
    </source>
</evidence>
<evidence type="ECO:0000313" key="12">
    <source>
        <dbReference type="Proteomes" id="UP000476332"/>
    </source>
</evidence>
<comment type="cofactor">
    <cofactor evidence="2 10">
        <name>Mg(2+)</name>
        <dbReference type="ChEBI" id="CHEBI:18420"/>
    </cofactor>
</comment>
<keyword evidence="6 10" id="KW-0479">Metal-binding</keyword>
<dbReference type="GO" id="GO:0046295">
    <property type="term" value="P:glycolate biosynthetic process"/>
    <property type="evidence" value="ECO:0007669"/>
    <property type="project" value="UniProtKB-UniRule"/>
</dbReference>
<dbReference type="SFLD" id="SFLDS00003">
    <property type="entry name" value="Haloacid_Dehalogenase"/>
    <property type="match status" value="1"/>
</dbReference>
<keyword evidence="12" id="KW-1185">Reference proteome</keyword>
<dbReference type="InterPro" id="IPR050155">
    <property type="entry name" value="HAD-like_hydrolase_sf"/>
</dbReference>
<dbReference type="GO" id="GO:0006281">
    <property type="term" value="P:DNA repair"/>
    <property type="evidence" value="ECO:0007669"/>
    <property type="project" value="TreeGrafter"/>
</dbReference>
<gene>
    <name evidence="11" type="ORF">GTW51_00775</name>
</gene>
<dbReference type="AlphaFoldDB" id="A0A6L9MC13"/>
<comment type="function">
    <text evidence="10">Specifically catalyzes the dephosphorylation of 2-phosphoglycolate. Is involved in the dissimilation of the intracellular 2-phosphoglycolate formed during the DNA repair of 3'-phosphoglycolate ends, a major class of DNA lesions induced by oxidative stress.</text>
</comment>
<dbReference type="HAMAP" id="MF_00495">
    <property type="entry name" value="GPH_hydrolase_bact"/>
    <property type="match status" value="1"/>
</dbReference>
<feature type="active site" description="Nucleophile" evidence="10">
    <location>
        <position position="8"/>
    </location>
</feature>
<feature type="binding site" evidence="10">
    <location>
        <position position="10"/>
    </location>
    <ligand>
        <name>Mg(2+)</name>
        <dbReference type="ChEBI" id="CHEBI:18420"/>
    </ligand>
</feature>
<evidence type="ECO:0000256" key="5">
    <source>
        <dbReference type="ARBA" id="ARBA00013078"/>
    </source>
</evidence>
<evidence type="ECO:0000256" key="1">
    <source>
        <dbReference type="ARBA" id="ARBA00000830"/>
    </source>
</evidence>
<dbReference type="InterPro" id="IPR036412">
    <property type="entry name" value="HAD-like_sf"/>
</dbReference>
<dbReference type="SFLD" id="SFLDG01129">
    <property type="entry name" value="C1.5:_HAD__Beta-PGM__Phosphata"/>
    <property type="match status" value="1"/>
</dbReference>
<evidence type="ECO:0000256" key="4">
    <source>
        <dbReference type="ARBA" id="ARBA00006171"/>
    </source>
</evidence>
<dbReference type="GO" id="GO:0008967">
    <property type="term" value="F:phosphoglycolate phosphatase activity"/>
    <property type="evidence" value="ECO:0007669"/>
    <property type="project" value="UniProtKB-UniRule"/>
</dbReference>
<keyword evidence="7 10" id="KW-0378">Hydrolase</keyword>
<dbReference type="EMBL" id="JAAAMJ010000001">
    <property type="protein sequence ID" value="NDV85231.1"/>
    <property type="molecule type" value="Genomic_DNA"/>
</dbReference>
<reference evidence="11 12" key="1">
    <citation type="submission" date="2020-01" db="EMBL/GenBank/DDBJ databases">
        <title>Genomes of bacteria type strains.</title>
        <authorList>
            <person name="Chen J."/>
            <person name="Zhu S."/>
            <person name="Chen J."/>
        </authorList>
    </citation>
    <scope>NUCLEOTIDE SEQUENCE [LARGE SCALE GENOMIC DNA]</scope>
    <source>
        <strain evidence="11 12">KCTC 52919</strain>
    </source>
</reference>
<dbReference type="PANTHER" id="PTHR43434">
    <property type="entry name" value="PHOSPHOGLYCOLATE PHOSPHATASE"/>
    <property type="match status" value="1"/>
</dbReference>
<dbReference type="UniPathway" id="UPA00865">
    <property type="reaction ID" value="UER00834"/>
</dbReference>
<dbReference type="PANTHER" id="PTHR43434:SF1">
    <property type="entry name" value="PHOSPHOGLYCOLATE PHOSPHATASE"/>
    <property type="match status" value="1"/>
</dbReference>
<dbReference type="SUPFAM" id="SSF56784">
    <property type="entry name" value="HAD-like"/>
    <property type="match status" value="1"/>
</dbReference>
<evidence type="ECO:0000313" key="11">
    <source>
        <dbReference type="EMBL" id="NDV85231.1"/>
    </source>
</evidence>
<dbReference type="RefSeq" id="WP_163041985.1">
    <property type="nucleotide sequence ID" value="NZ_JAAAMJ010000001.1"/>
</dbReference>
<evidence type="ECO:0000256" key="3">
    <source>
        <dbReference type="ARBA" id="ARBA00004818"/>
    </source>
</evidence>
<comment type="similarity">
    <text evidence="4 10">Belongs to the HAD-like hydrolase superfamily. CbbY/CbbZ/Gph/YieH family.</text>
</comment>
<feature type="binding site" evidence="10">
    <location>
        <position position="8"/>
    </location>
    <ligand>
        <name>Mg(2+)</name>
        <dbReference type="ChEBI" id="CHEBI:18420"/>
    </ligand>
</feature>